<dbReference type="EMBL" id="FOBB01000011">
    <property type="protein sequence ID" value="SEN62997.1"/>
    <property type="molecule type" value="Genomic_DNA"/>
</dbReference>
<protein>
    <submittedName>
        <fullName evidence="1">Uncharacterized protein</fullName>
    </submittedName>
</protein>
<evidence type="ECO:0000313" key="1">
    <source>
        <dbReference type="EMBL" id="SEN62997.1"/>
    </source>
</evidence>
<keyword evidence="2" id="KW-1185">Reference proteome</keyword>
<gene>
    <name evidence="1" type="ORF">SAMN04488505_111232</name>
</gene>
<dbReference type="RefSeq" id="WP_089920421.1">
    <property type="nucleotide sequence ID" value="NZ_FOBB01000011.1"/>
</dbReference>
<reference evidence="1 2" key="1">
    <citation type="submission" date="2016-10" db="EMBL/GenBank/DDBJ databases">
        <authorList>
            <person name="de Groot N.N."/>
        </authorList>
    </citation>
    <scope>NUCLEOTIDE SEQUENCE [LARGE SCALE GENOMIC DNA]</scope>
    <source>
        <strain evidence="1 2">DSM 21039</strain>
    </source>
</reference>
<dbReference type="STRING" id="573321.SAMN04488505_111232"/>
<dbReference type="OrthoDB" id="648861at2"/>
<sequence>MNKVKNTSTAAKCQAISISQIILDESNFLTFWGYIKQEGTWHRCDFVTNYDVLNDILRYSGHQNDGIQMSIVQHLEDMRHIPEVIDLEATHGEAVVLENMSFQLSRPRLQQRGNWVEYTDGECYYISKVTPQPAPVKEKETAHTEQQIDQCMLLLSKSYELYLGYLELEFDEAAARQEANLLDDLKYTMAYCAWKQHGN</sequence>
<organism evidence="1 2">
    <name type="scientific">Chitinophaga rupis</name>
    <dbReference type="NCBI Taxonomy" id="573321"/>
    <lineage>
        <taxon>Bacteria</taxon>
        <taxon>Pseudomonadati</taxon>
        <taxon>Bacteroidota</taxon>
        <taxon>Chitinophagia</taxon>
        <taxon>Chitinophagales</taxon>
        <taxon>Chitinophagaceae</taxon>
        <taxon>Chitinophaga</taxon>
    </lineage>
</organism>
<dbReference type="Proteomes" id="UP000198984">
    <property type="component" value="Unassembled WGS sequence"/>
</dbReference>
<dbReference type="AlphaFoldDB" id="A0A1H8I466"/>
<proteinExistence type="predicted"/>
<name>A0A1H8I466_9BACT</name>
<evidence type="ECO:0000313" key="2">
    <source>
        <dbReference type="Proteomes" id="UP000198984"/>
    </source>
</evidence>
<accession>A0A1H8I466</accession>